<evidence type="ECO:0000313" key="3">
    <source>
        <dbReference type="RefSeq" id="XP_026675569.1"/>
    </source>
</evidence>
<sequence>MCLALYKASGVAYRLLSAWFKLPSSRPIGRLLHKIPVSPGINNVTIENVRDAVKHLRSNHKFCFLMFDEMSLTPNIEYNVHNDKIEGVSEDGGIIDHALVFMLKGITKNWKQTICYHFSK</sequence>
<dbReference type="Pfam" id="PF21787">
    <property type="entry name" value="TNP-like_RNaseH_N"/>
    <property type="match status" value="1"/>
</dbReference>
<dbReference type="AlphaFoldDB" id="A0AAJ7SCR8"/>
<accession>A0AAJ7SCR8</accession>
<feature type="non-terminal residue" evidence="3">
    <location>
        <position position="120"/>
    </location>
</feature>
<gene>
    <name evidence="3" type="primary">LOC113465246</name>
</gene>
<feature type="domain" description="Transposable element P transposase-like RNase H" evidence="1">
    <location>
        <begin position="38"/>
        <end position="119"/>
    </location>
</feature>
<evidence type="ECO:0000259" key="1">
    <source>
        <dbReference type="Pfam" id="PF21787"/>
    </source>
</evidence>
<dbReference type="KEGG" id="ccal:113465246"/>
<evidence type="ECO:0000313" key="2">
    <source>
        <dbReference type="Proteomes" id="UP000694925"/>
    </source>
</evidence>
<dbReference type="GeneID" id="113465246"/>
<name>A0AAJ7SCR8_9HYME</name>
<protein>
    <submittedName>
        <fullName evidence="3">Uncharacterized protein LOC113465246</fullName>
    </submittedName>
</protein>
<dbReference type="RefSeq" id="XP_026675569.1">
    <property type="nucleotide sequence ID" value="XM_026819768.1"/>
</dbReference>
<dbReference type="Proteomes" id="UP000694925">
    <property type="component" value="Unplaced"/>
</dbReference>
<organism evidence="2 3">
    <name type="scientific">Ceratina calcarata</name>
    <dbReference type="NCBI Taxonomy" id="156304"/>
    <lineage>
        <taxon>Eukaryota</taxon>
        <taxon>Metazoa</taxon>
        <taxon>Ecdysozoa</taxon>
        <taxon>Arthropoda</taxon>
        <taxon>Hexapoda</taxon>
        <taxon>Insecta</taxon>
        <taxon>Pterygota</taxon>
        <taxon>Neoptera</taxon>
        <taxon>Endopterygota</taxon>
        <taxon>Hymenoptera</taxon>
        <taxon>Apocrita</taxon>
        <taxon>Aculeata</taxon>
        <taxon>Apoidea</taxon>
        <taxon>Anthophila</taxon>
        <taxon>Apidae</taxon>
        <taxon>Ceratina</taxon>
        <taxon>Zadontomerus</taxon>
    </lineage>
</organism>
<dbReference type="InterPro" id="IPR048365">
    <property type="entry name" value="TNP-like_RNaseH_N"/>
</dbReference>
<keyword evidence="2" id="KW-1185">Reference proteome</keyword>
<reference evidence="3" key="1">
    <citation type="submission" date="2025-08" db="UniProtKB">
        <authorList>
            <consortium name="RefSeq"/>
        </authorList>
    </citation>
    <scope>IDENTIFICATION</scope>
    <source>
        <tissue evidence="3">Whole body</tissue>
    </source>
</reference>
<proteinExistence type="predicted"/>